<dbReference type="EnsemblMetazoa" id="CLYHEMT009195.1">
    <property type="protein sequence ID" value="CLYHEMP009195.1"/>
    <property type="gene ID" value="CLYHEMG009195"/>
</dbReference>
<dbReference type="RefSeq" id="XP_066932476.1">
    <property type="nucleotide sequence ID" value="XM_067076375.1"/>
</dbReference>
<keyword evidence="1" id="KW-0812">Transmembrane</keyword>
<organism evidence="2 3">
    <name type="scientific">Clytia hemisphaerica</name>
    <dbReference type="NCBI Taxonomy" id="252671"/>
    <lineage>
        <taxon>Eukaryota</taxon>
        <taxon>Metazoa</taxon>
        <taxon>Cnidaria</taxon>
        <taxon>Hydrozoa</taxon>
        <taxon>Hydroidolina</taxon>
        <taxon>Leptothecata</taxon>
        <taxon>Obeliida</taxon>
        <taxon>Clytiidae</taxon>
        <taxon>Clytia</taxon>
    </lineage>
</organism>
<dbReference type="GeneID" id="136820101"/>
<keyword evidence="3" id="KW-1185">Reference proteome</keyword>
<dbReference type="EnsemblMetazoa" id="CLYHEMT009195.2">
    <property type="protein sequence ID" value="CLYHEMP009195.2"/>
    <property type="gene ID" value="CLYHEMG009195"/>
</dbReference>
<sequence>MGCNLKVAAIVVATLTITFSSLTLVKLSCSAFNQYKEKQQIDNGGVPAPRHEPLALETTTAVPPKTPEKASASRRYKEVVEKWSNRSTTYVERVVGILVTIMSIVTSFMVFNAVSDDYDYNARKRHMILPFVVFHSLINFFHAVAILYIAITYREYMDVLLVPVLIYIAMVFVTVIGISFVGAYHKALARMAKSAGFGYAQMEDIQKEPIDEEKKPLA</sequence>
<feature type="transmembrane region" description="Helical" evidence="1">
    <location>
        <begin position="127"/>
        <end position="153"/>
    </location>
</feature>
<reference evidence="2" key="1">
    <citation type="submission" date="2021-01" db="UniProtKB">
        <authorList>
            <consortium name="EnsemblMetazoa"/>
        </authorList>
    </citation>
    <scope>IDENTIFICATION</scope>
</reference>
<dbReference type="EnsemblMetazoa" id="CLYHEMT009195.3">
    <property type="protein sequence ID" value="CLYHEMP009195.3"/>
    <property type="gene ID" value="CLYHEMG009195"/>
</dbReference>
<keyword evidence="1" id="KW-1133">Transmembrane helix</keyword>
<dbReference type="AlphaFoldDB" id="A0A7M5VAU2"/>
<keyword evidence="1" id="KW-0472">Membrane</keyword>
<evidence type="ECO:0000313" key="3">
    <source>
        <dbReference type="Proteomes" id="UP000594262"/>
    </source>
</evidence>
<proteinExistence type="predicted"/>
<accession>A0A7M5VAU2</accession>
<evidence type="ECO:0000256" key="1">
    <source>
        <dbReference type="SAM" id="Phobius"/>
    </source>
</evidence>
<name>A0A7M5VAU2_9CNID</name>
<dbReference type="Proteomes" id="UP000594262">
    <property type="component" value="Unplaced"/>
</dbReference>
<evidence type="ECO:0000313" key="2">
    <source>
        <dbReference type="EnsemblMetazoa" id="CLYHEMP009195.3"/>
    </source>
</evidence>
<feature type="transmembrane region" description="Helical" evidence="1">
    <location>
        <begin position="7"/>
        <end position="25"/>
    </location>
</feature>
<feature type="transmembrane region" description="Helical" evidence="1">
    <location>
        <begin position="94"/>
        <end position="115"/>
    </location>
</feature>
<feature type="transmembrane region" description="Helical" evidence="1">
    <location>
        <begin position="159"/>
        <end position="184"/>
    </location>
</feature>
<protein>
    <submittedName>
        <fullName evidence="2">Uncharacterized protein</fullName>
    </submittedName>
</protein>